<sequence length="102" mass="11383">MPLCSPLQWTISTNLAGSLINYSNLRTSLGDSLNTLHFVYLPCLQVRPIMASTGRGSLSQANGGFRKWHRPRDVLAAASRRPHWPGTANRSQWDRVSCARSF</sequence>
<proteinExistence type="predicted"/>
<dbReference type="Ensembl" id="ENSGAGT00000039124.1">
    <property type="protein sequence ID" value="ENSGAGP00000034552.1"/>
    <property type="gene ID" value="ENSGAGG00000024564.1"/>
</dbReference>
<protein>
    <submittedName>
        <fullName evidence="1">Uncharacterized protein</fullName>
    </submittedName>
</protein>
<dbReference type="AlphaFoldDB" id="A0A452J2C5"/>
<accession>A0A452J2C5</accession>
<evidence type="ECO:0000313" key="2">
    <source>
        <dbReference type="Proteomes" id="UP000291020"/>
    </source>
</evidence>
<reference evidence="1" key="3">
    <citation type="submission" date="2025-09" db="UniProtKB">
        <authorList>
            <consortium name="Ensembl"/>
        </authorList>
    </citation>
    <scope>IDENTIFICATION</scope>
</reference>
<keyword evidence="2" id="KW-1185">Reference proteome</keyword>
<dbReference type="Proteomes" id="UP000291020">
    <property type="component" value="Unassembled WGS sequence"/>
</dbReference>
<organism evidence="1 2">
    <name type="scientific">Gopherus agassizii</name>
    <name type="common">Agassiz's desert tortoise</name>
    <dbReference type="NCBI Taxonomy" id="38772"/>
    <lineage>
        <taxon>Eukaryota</taxon>
        <taxon>Metazoa</taxon>
        <taxon>Chordata</taxon>
        <taxon>Craniata</taxon>
        <taxon>Vertebrata</taxon>
        <taxon>Euteleostomi</taxon>
        <taxon>Archelosauria</taxon>
        <taxon>Testudinata</taxon>
        <taxon>Testudines</taxon>
        <taxon>Cryptodira</taxon>
        <taxon>Durocryptodira</taxon>
        <taxon>Testudinoidea</taxon>
        <taxon>Testudinidae</taxon>
        <taxon>Gopherus</taxon>
    </lineage>
</organism>
<evidence type="ECO:0000313" key="1">
    <source>
        <dbReference type="Ensembl" id="ENSGAGP00000034552.1"/>
    </source>
</evidence>
<name>A0A452J2C5_9SAUR</name>
<reference evidence="2" key="1">
    <citation type="journal article" date="2017" name="PLoS ONE">
        <title>The Agassiz's desert tortoise genome provides a resource for the conservation of a threatened species.</title>
        <authorList>
            <person name="Tollis M."/>
            <person name="DeNardo D.F."/>
            <person name="Cornelius J.A."/>
            <person name="Dolby G.A."/>
            <person name="Edwards T."/>
            <person name="Henen B.T."/>
            <person name="Karl A.E."/>
            <person name="Murphy R.W."/>
            <person name="Kusumi K."/>
        </authorList>
    </citation>
    <scope>NUCLEOTIDE SEQUENCE [LARGE SCALE GENOMIC DNA]</scope>
</reference>
<reference evidence="1" key="2">
    <citation type="submission" date="2025-08" db="UniProtKB">
        <authorList>
            <consortium name="Ensembl"/>
        </authorList>
    </citation>
    <scope>IDENTIFICATION</scope>
</reference>